<comment type="subcellular location">
    <subcellularLocation>
        <location evidence="1">Mitochondrion</location>
    </subcellularLocation>
</comment>
<dbReference type="OrthoDB" id="5545577at2759"/>
<keyword evidence="6" id="KW-1185">Reference proteome</keyword>
<keyword evidence="3" id="KW-0496">Mitochondrion</keyword>
<name>A0A1U7LP74_NEOID</name>
<dbReference type="PANTHER" id="PTHR47677">
    <property type="entry name" value="CYTOCHROME C OXIDASE ASSEMBLY FACTOR 6"/>
    <property type="match status" value="1"/>
</dbReference>
<evidence type="ECO:0000256" key="1">
    <source>
        <dbReference type="ARBA" id="ARBA00004173"/>
    </source>
</evidence>
<dbReference type="InterPro" id="IPR036549">
    <property type="entry name" value="CX6/COA6-like_sf"/>
</dbReference>
<comment type="caution">
    <text evidence="5">The sequence shown here is derived from an EMBL/GenBank/DDBJ whole genome shotgun (WGS) entry which is preliminary data.</text>
</comment>
<dbReference type="PROSITE" id="PS51808">
    <property type="entry name" value="CHCH"/>
    <property type="match status" value="1"/>
</dbReference>
<sequence length="132" mass="15476">MQNHRYPMRFYIGLHVLLHLPLFFRLIYSCICIIKNCSCCCTIVYFCMTPPAEAPSRNQRKRCWDARDLFFECLDKNGIVSPATDLAAPMAVCGTLWTKFKEDCQSSWVEYFCKKRVIDEQRRTMLEQAAKS</sequence>
<comment type="similarity">
    <text evidence="2">Belongs to the cytochrome c oxidase subunit 6B family.</text>
</comment>
<evidence type="ECO:0000256" key="3">
    <source>
        <dbReference type="ARBA" id="ARBA00023128"/>
    </source>
</evidence>
<dbReference type="SUPFAM" id="SSF47694">
    <property type="entry name" value="Cytochrome c oxidase subunit h"/>
    <property type="match status" value="1"/>
</dbReference>
<reference evidence="5 6" key="1">
    <citation type="submission" date="2016-04" db="EMBL/GenBank/DDBJ databases">
        <title>Evolutionary innovation and constraint leading to complex multicellularity in the Ascomycota.</title>
        <authorList>
            <person name="Cisse O."/>
            <person name="Nguyen A."/>
            <person name="Hewitt D.A."/>
            <person name="Jedd G."/>
            <person name="Stajich J.E."/>
        </authorList>
    </citation>
    <scope>NUCLEOTIDE SEQUENCE [LARGE SCALE GENOMIC DNA]</scope>
    <source>
        <strain evidence="5 6">DAH-3</strain>
    </source>
</reference>
<dbReference type="EMBL" id="LXFE01000791">
    <property type="protein sequence ID" value="OLL24455.1"/>
    <property type="molecule type" value="Genomic_DNA"/>
</dbReference>
<dbReference type="STRING" id="1198029.A0A1U7LP74"/>
<dbReference type="Proteomes" id="UP000186594">
    <property type="component" value="Unassembled WGS sequence"/>
</dbReference>
<evidence type="ECO:0000313" key="5">
    <source>
        <dbReference type="EMBL" id="OLL24455.1"/>
    </source>
</evidence>
<dbReference type="PANTHER" id="PTHR47677:SF1">
    <property type="entry name" value="CYTOCHROME C OXIDASE ASSEMBLY FACTOR 6"/>
    <property type="match status" value="1"/>
</dbReference>
<dbReference type="AlphaFoldDB" id="A0A1U7LP74"/>
<dbReference type="InterPro" id="IPR048281">
    <property type="entry name" value="COA6_fun"/>
</dbReference>
<dbReference type="OMA" id="CAKAWVK"/>
<protein>
    <submittedName>
        <fullName evidence="5">Cytochrome c oxidase assembly factor 6</fullName>
    </submittedName>
</protein>
<dbReference type="Pfam" id="PF02297">
    <property type="entry name" value="COX6B"/>
    <property type="match status" value="1"/>
</dbReference>
<evidence type="ECO:0000256" key="4">
    <source>
        <dbReference type="ARBA" id="ARBA00023157"/>
    </source>
</evidence>
<proteinExistence type="inferred from homology"/>
<accession>A0A1U7LP74</accession>
<dbReference type="Gene3D" id="1.10.10.140">
    <property type="entry name" value="Cytochrome c oxidase, subunit VIb"/>
    <property type="match status" value="1"/>
</dbReference>
<evidence type="ECO:0000313" key="6">
    <source>
        <dbReference type="Proteomes" id="UP000186594"/>
    </source>
</evidence>
<keyword evidence="4" id="KW-1015">Disulfide bond</keyword>
<dbReference type="GO" id="GO:0005739">
    <property type="term" value="C:mitochondrion"/>
    <property type="evidence" value="ECO:0007669"/>
    <property type="project" value="UniProtKB-SubCell"/>
</dbReference>
<gene>
    <name evidence="5" type="ORF">NEOLI_004165</name>
</gene>
<organism evidence="5 6">
    <name type="scientific">Neolecta irregularis (strain DAH-3)</name>
    <dbReference type="NCBI Taxonomy" id="1198029"/>
    <lineage>
        <taxon>Eukaryota</taxon>
        <taxon>Fungi</taxon>
        <taxon>Dikarya</taxon>
        <taxon>Ascomycota</taxon>
        <taxon>Taphrinomycotina</taxon>
        <taxon>Neolectales</taxon>
        <taxon>Neolectaceae</taxon>
        <taxon>Neolecta</taxon>
    </lineage>
</organism>
<evidence type="ECO:0000256" key="2">
    <source>
        <dbReference type="ARBA" id="ARBA00006425"/>
    </source>
</evidence>
<dbReference type="InterPro" id="IPR048280">
    <property type="entry name" value="COX6B-like"/>
</dbReference>